<evidence type="ECO:0000313" key="3">
    <source>
        <dbReference type="Proteomes" id="UP000006620"/>
    </source>
</evidence>
<feature type="domain" description="DinB-like" evidence="1">
    <location>
        <begin position="145"/>
        <end position="279"/>
    </location>
</feature>
<name>F8F9W2_PAEMK</name>
<evidence type="ECO:0000313" key="2">
    <source>
        <dbReference type="EMBL" id="AEI45160.1"/>
    </source>
</evidence>
<proteinExistence type="predicted"/>
<dbReference type="Gene3D" id="1.20.120.450">
    <property type="entry name" value="dinb family like domain"/>
    <property type="match status" value="1"/>
</dbReference>
<dbReference type="SUPFAM" id="SSF54593">
    <property type="entry name" value="Glyoxalase/Bleomycin resistance protein/Dihydroxybiphenyl dioxygenase"/>
    <property type="match status" value="1"/>
</dbReference>
<dbReference type="KEGG" id="pms:KNP414_06640"/>
<evidence type="ECO:0000259" key="1">
    <source>
        <dbReference type="Pfam" id="PF12867"/>
    </source>
</evidence>
<dbReference type="SUPFAM" id="SSF109854">
    <property type="entry name" value="DinB/YfiT-like putative metalloenzymes"/>
    <property type="match status" value="1"/>
</dbReference>
<reference evidence="2 3" key="2">
    <citation type="journal article" date="2013" name="Genome Announc.">
        <title>Genome Sequence of Growth-Improving Paenibacillus mucilaginosus Strain KNP414.</title>
        <authorList>
            <person name="Lu J.J."/>
            <person name="Wang J.F."/>
            <person name="Hu X.F."/>
        </authorList>
    </citation>
    <scope>NUCLEOTIDE SEQUENCE [LARGE SCALE GENOMIC DNA]</scope>
    <source>
        <strain evidence="2 3">KNP414</strain>
    </source>
</reference>
<dbReference type="Pfam" id="PF12867">
    <property type="entry name" value="DinB_2"/>
    <property type="match status" value="1"/>
</dbReference>
<dbReference type="AlphaFoldDB" id="F8F9W2"/>
<dbReference type="InterPro" id="IPR034660">
    <property type="entry name" value="DinB/YfiT-like"/>
</dbReference>
<gene>
    <name evidence="2" type="ordered locus">KNP414_06640</name>
</gene>
<dbReference type="PATRIC" id="fig|1036673.3.peg.6190"/>
<dbReference type="Proteomes" id="UP000006620">
    <property type="component" value="Chromosome"/>
</dbReference>
<dbReference type="HOGENOM" id="CLU_979716_0_0_9"/>
<dbReference type="InterPro" id="IPR024775">
    <property type="entry name" value="DinB-like"/>
</dbReference>
<protein>
    <submittedName>
        <fullName evidence="2">Glyoxalase/Bleomycin resistance protein/Dioxygenase superfamily</fullName>
    </submittedName>
</protein>
<keyword evidence="2" id="KW-0223">Dioxygenase</keyword>
<reference evidence="3" key="1">
    <citation type="submission" date="2011-06" db="EMBL/GenBank/DDBJ databases">
        <title>Complete genome sequence of Paenibacillus mucilaginosus KNP414.</title>
        <authorList>
            <person name="Wang J."/>
            <person name="Hu S."/>
            <person name="Hu X."/>
            <person name="Zhang B."/>
            <person name="Dong D."/>
            <person name="Zhang S."/>
            <person name="Zhao K."/>
            <person name="Wu D."/>
        </authorList>
    </citation>
    <scope>NUCLEOTIDE SEQUENCE [LARGE SCALE GENOMIC DNA]</scope>
    <source>
        <strain evidence="3">KNP414</strain>
    </source>
</reference>
<dbReference type="RefSeq" id="WP_013920304.1">
    <property type="nucleotide sequence ID" value="NC_015690.1"/>
</dbReference>
<accession>F8F9W2</accession>
<dbReference type="Gene3D" id="3.10.180.10">
    <property type="entry name" value="2,3-Dihydroxybiphenyl 1,2-Dioxygenase, domain 1"/>
    <property type="match status" value="1"/>
</dbReference>
<dbReference type="InterPro" id="IPR029068">
    <property type="entry name" value="Glyas_Bleomycin-R_OHBP_Dase"/>
</dbReference>
<dbReference type="GO" id="GO:0051213">
    <property type="term" value="F:dioxygenase activity"/>
    <property type="evidence" value="ECO:0007669"/>
    <property type="project" value="UniProtKB-KW"/>
</dbReference>
<dbReference type="CDD" id="cd06587">
    <property type="entry name" value="VOC"/>
    <property type="match status" value="1"/>
</dbReference>
<dbReference type="EMBL" id="CP002869">
    <property type="protein sequence ID" value="AEI45160.1"/>
    <property type="molecule type" value="Genomic_DNA"/>
</dbReference>
<organism evidence="2 3">
    <name type="scientific">Paenibacillus mucilaginosus (strain KNP414)</name>
    <dbReference type="NCBI Taxonomy" id="1036673"/>
    <lineage>
        <taxon>Bacteria</taxon>
        <taxon>Bacillati</taxon>
        <taxon>Bacillota</taxon>
        <taxon>Bacilli</taxon>
        <taxon>Bacillales</taxon>
        <taxon>Paenibacillaceae</taxon>
        <taxon>Paenibacillus</taxon>
    </lineage>
</organism>
<sequence>MRDVRIRIETEDAERASRWYSDVLAWEPLDFSPEEGWVLLRMTGGDHALLAGRDAWVKAAGRWASLAVRRLEPGERLYLSLPEEGDAALNRLEARLQAAGAKYRDESEPGCWRTLAVDLPEGGIAAYWQELFPPIEDIVEMFADGPGRLESLLSDLEDHALDWRLTADSWSIRQQVLHLVDLELAALHKLKFALSSPERGVEYIGPSFHQDAWAEGMNYGERPVAAEVQLFRHVREHVLSVCRHVPGALGRSVRTKGGREESAGRLMKMMAGHANVHLRRIAEIRTRHGLPPREGG</sequence>
<keyword evidence="2" id="KW-0560">Oxidoreductase</keyword>